<name>A0A9W8IPP8_9FUNG</name>
<evidence type="ECO:0000256" key="2">
    <source>
        <dbReference type="ARBA" id="ARBA00006403"/>
    </source>
</evidence>
<keyword evidence="3" id="KW-0805">Transcription regulation</keyword>
<keyword evidence="4" id="KW-0238">DNA-binding</keyword>
<comment type="caution">
    <text evidence="10">The sequence shown here is derived from an EMBL/GenBank/DDBJ whole genome shotgun (WGS) entry which is preliminary data.</text>
</comment>
<dbReference type="EMBL" id="JANBUY010000055">
    <property type="protein sequence ID" value="KAJ2865657.1"/>
    <property type="molecule type" value="Genomic_DNA"/>
</dbReference>
<protein>
    <submittedName>
        <fullName evidence="10">Heat shock transcription factor</fullName>
    </submittedName>
</protein>
<dbReference type="GO" id="GO:0043565">
    <property type="term" value="F:sequence-specific DNA binding"/>
    <property type="evidence" value="ECO:0007669"/>
    <property type="project" value="InterPro"/>
</dbReference>
<gene>
    <name evidence="10" type="primary">CTA8_1</name>
    <name evidence="10" type="ORF">GGH94_002101</name>
</gene>
<dbReference type="GO" id="GO:0005634">
    <property type="term" value="C:nucleus"/>
    <property type="evidence" value="ECO:0007669"/>
    <property type="project" value="UniProtKB-SubCell"/>
</dbReference>
<evidence type="ECO:0000256" key="8">
    <source>
        <dbReference type="SAM" id="MobiDB-lite"/>
    </source>
</evidence>
<evidence type="ECO:0000313" key="10">
    <source>
        <dbReference type="EMBL" id="KAJ2865657.1"/>
    </source>
</evidence>
<dbReference type="GO" id="GO:0003700">
    <property type="term" value="F:DNA-binding transcription factor activity"/>
    <property type="evidence" value="ECO:0007669"/>
    <property type="project" value="InterPro"/>
</dbReference>
<feature type="region of interest" description="Disordered" evidence="8">
    <location>
        <begin position="271"/>
        <end position="332"/>
    </location>
</feature>
<evidence type="ECO:0000256" key="3">
    <source>
        <dbReference type="ARBA" id="ARBA00023015"/>
    </source>
</evidence>
<keyword evidence="5" id="KW-0804">Transcription</keyword>
<evidence type="ECO:0000259" key="9">
    <source>
        <dbReference type="PROSITE" id="PS00434"/>
    </source>
</evidence>
<keyword evidence="10" id="KW-0346">Stress response</keyword>
<dbReference type="FunFam" id="1.10.10.10:FF:000027">
    <property type="entry name" value="Heat shock transcription factor 1"/>
    <property type="match status" value="1"/>
</dbReference>
<feature type="region of interest" description="Disordered" evidence="8">
    <location>
        <begin position="349"/>
        <end position="439"/>
    </location>
</feature>
<evidence type="ECO:0000256" key="5">
    <source>
        <dbReference type="ARBA" id="ARBA00023163"/>
    </source>
</evidence>
<dbReference type="PRINTS" id="PR00056">
    <property type="entry name" value="HSFDOMAIN"/>
</dbReference>
<keyword evidence="11" id="KW-1185">Reference proteome</keyword>
<evidence type="ECO:0000256" key="4">
    <source>
        <dbReference type="ARBA" id="ARBA00023125"/>
    </source>
</evidence>
<comment type="subcellular location">
    <subcellularLocation>
        <location evidence="1">Nucleus</location>
    </subcellularLocation>
</comment>
<evidence type="ECO:0000256" key="7">
    <source>
        <dbReference type="RuleBase" id="RU004020"/>
    </source>
</evidence>
<reference evidence="10" key="1">
    <citation type="submission" date="2022-07" db="EMBL/GenBank/DDBJ databases">
        <title>Phylogenomic reconstructions and comparative analyses of Kickxellomycotina fungi.</title>
        <authorList>
            <person name="Reynolds N.K."/>
            <person name="Stajich J.E."/>
            <person name="Barry K."/>
            <person name="Grigoriev I.V."/>
            <person name="Crous P."/>
            <person name="Smith M.E."/>
        </authorList>
    </citation>
    <scope>NUCLEOTIDE SEQUENCE</scope>
    <source>
        <strain evidence="10">RSA 476</strain>
    </source>
</reference>
<dbReference type="InterPro" id="IPR036390">
    <property type="entry name" value="WH_DNA-bd_sf"/>
</dbReference>
<dbReference type="PANTHER" id="PTHR10015">
    <property type="entry name" value="HEAT SHOCK TRANSCRIPTION FACTOR"/>
    <property type="match status" value="1"/>
</dbReference>
<dbReference type="AlphaFoldDB" id="A0A9W8IPP8"/>
<feature type="compositionally biased region" description="Basic and acidic residues" evidence="8">
    <location>
        <begin position="366"/>
        <end position="378"/>
    </location>
</feature>
<dbReference type="InterPro" id="IPR036388">
    <property type="entry name" value="WH-like_DNA-bd_sf"/>
</dbReference>
<feature type="region of interest" description="Disordered" evidence="8">
    <location>
        <begin position="128"/>
        <end position="203"/>
    </location>
</feature>
<feature type="domain" description="HSF-type DNA-binding" evidence="9">
    <location>
        <begin position="60"/>
        <end position="84"/>
    </location>
</feature>
<proteinExistence type="inferred from homology"/>
<keyword evidence="6" id="KW-0539">Nucleus</keyword>
<dbReference type="PROSITE" id="PS00434">
    <property type="entry name" value="HSF_DOMAIN"/>
    <property type="match status" value="1"/>
</dbReference>
<dbReference type="Gene3D" id="1.10.10.10">
    <property type="entry name" value="Winged helix-like DNA-binding domain superfamily/Winged helix DNA-binding domain"/>
    <property type="match status" value="1"/>
</dbReference>
<feature type="compositionally biased region" description="Acidic residues" evidence="8">
    <location>
        <begin position="141"/>
        <end position="160"/>
    </location>
</feature>
<sequence>MSGAIVRRGNNMHRSMTVTPFLNKLLRMVEDRSSDNLIRWSDDGHSFIVLRHEEFAKEVLPRFFKHSNFSSFVRQLNMYDFHKVPHLQHGGLISEGPEAESWEFSNKNFRRGQSDLLHFIRRKKGTRDTMLNDQDSANGAADEESLALNDDDIEDDDIEGGDGTTLTVTNGREKEPATRANSQRPSGSVQTVAPKTRASRTPPVTFAQIMKQIQVIQDHQMTISSDVKVLQEENQSLWIQARAAEERHKQHQITIDNILQFLARVYGNDTRQPEIRPPLHRLITNSSGMVKDDDSSDSDASAYLGQQQRQQQRRSNSSSASATPMVGAGGLGSHTQEIFETMGLAEMLGDAQQRQSQPPPEKRRRLSPERTTPERTSRIFEMASNNSSPESPPKATGGRSAAHRAGGSSTPTLRRKAPTPQSTALTRTLHRPVVASTQPPRQFNNAAVSSALVPVTGTPLSAIKAQSKSIEQVKQNIDLIGFGLDHVVQQLQSTVNGDSTPDPVFSAQLSSFGAAAATPTADPSAIDSLLQSLPTSKAELDALLTPEALSNLAMSLAGHGFDATMSSGFNGTGMDQLSGLQGGSQAAASIYDPSTSAPAVNASHSAPSGNNAFDSAWAIDMLQKCTPAQYETLYNYFQQRSPNNSAGTAAPMRAATNNGIASYSSPLVNADLTPYLNFVDSNGDGLAGFDTSETNFLATNDSNASAEGGIEAFTQGGGVGSAAAGSVDEEYAKLLLDALYSDPATLSSAIDALGHGSQDDASHFNPVAPTSIFANNLALVSDSAQPTTRNKPK</sequence>
<dbReference type="PANTHER" id="PTHR10015:SF427">
    <property type="entry name" value="HEAT SHOCK FACTOR PROTEIN"/>
    <property type="match status" value="1"/>
</dbReference>
<dbReference type="Proteomes" id="UP001140074">
    <property type="component" value="Unassembled WGS sequence"/>
</dbReference>
<dbReference type="SMART" id="SM00415">
    <property type="entry name" value="HSF"/>
    <property type="match status" value="1"/>
</dbReference>
<comment type="similarity">
    <text evidence="2 7">Belongs to the HSF family.</text>
</comment>
<feature type="compositionally biased region" description="Low complexity" evidence="8">
    <location>
        <begin position="395"/>
        <end position="410"/>
    </location>
</feature>
<dbReference type="InterPro" id="IPR000232">
    <property type="entry name" value="HSF_DNA-bd"/>
</dbReference>
<feature type="compositionally biased region" description="Low complexity" evidence="8">
    <location>
        <begin position="298"/>
        <end position="322"/>
    </location>
</feature>
<evidence type="ECO:0000256" key="6">
    <source>
        <dbReference type="ARBA" id="ARBA00023242"/>
    </source>
</evidence>
<dbReference type="Pfam" id="PF00447">
    <property type="entry name" value="HSF_DNA-bind"/>
    <property type="match status" value="1"/>
</dbReference>
<feature type="compositionally biased region" description="Polar residues" evidence="8">
    <location>
        <begin position="179"/>
        <end position="193"/>
    </location>
</feature>
<evidence type="ECO:0000313" key="11">
    <source>
        <dbReference type="Proteomes" id="UP001140074"/>
    </source>
</evidence>
<accession>A0A9W8IPP8</accession>
<organism evidence="10 11">
    <name type="scientific">Coemansia aciculifera</name>
    <dbReference type="NCBI Taxonomy" id="417176"/>
    <lineage>
        <taxon>Eukaryota</taxon>
        <taxon>Fungi</taxon>
        <taxon>Fungi incertae sedis</taxon>
        <taxon>Zoopagomycota</taxon>
        <taxon>Kickxellomycotina</taxon>
        <taxon>Kickxellomycetes</taxon>
        <taxon>Kickxellales</taxon>
        <taxon>Kickxellaceae</taxon>
        <taxon>Coemansia</taxon>
    </lineage>
</organism>
<dbReference type="SUPFAM" id="SSF46785">
    <property type="entry name" value="Winged helix' DNA-binding domain"/>
    <property type="match status" value="1"/>
</dbReference>
<evidence type="ECO:0000256" key="1">
    <source>
        <dbReference type="ARBA" id="ARBA00004123"/>
    </source>
</evidence>